<dbReference type="CDD" id="cd07816">
    <property type="entry name" value="Bet_v1-like"/>
    <property type="match status" value="1"/>
</dbReference>
<dbReference type="AlphaFoldDB" id="A0A2G2WSI4"/>
<reference evidence="3" key="2">
    <citation type="journal article" date="2017" name="J. Anim. Genet.">
        <title>Multiple reference genome sequences of hot pepper reveal the massive evolution of plant disease resistance genes by retroduplication.</title>
        <authorList>
            <person name="Kim S."/>
            <person name="Park J."/>
            <person name="Yeom S.-I."/>
            <person name="Kim Y.-M."/>
            <person name="Seo E."/>
            <person name="Kim K.-T."/>
            <person name="Kim M.-S."/>
            <person name="Lee J.M."/>
            <person name="Cheong K."/>
            <person name="Shin H.-S."/>
            <person name="Kim S.-B."/>
            <person name="Han K."/>
            <person name="Lee J."/>
            <person name="Park M."/>
            <person name="Lee H.-A."/>
            <person name="Lee H.-Y."/>
            <person name="Lee Y."/>
            <person name="Oh S."/>
            <person name="Lee J.H."/>
            <person name="Choi E."/>
            <person name="Choi E."/>
            <person name="Lee S.E."/>
            <person name="Jeon J."/>
            <person name="Kim H."/>
            <person name="Choi G."/>
            <person name="Song H."/>
            <person name="Lee J."/>
            <person name="Lee S.-C."/>
            <person name="Kwon J.-K."/>
            <person name="Lee H.-Y."/>
            <person name="Koo N."/>
            <person name="Hong Y."/>
            <person name="Kim R.W."/>
            <person name="Kang W.-H."/>
            <person name="Huh J.H."/>
            <person name="Kang B.-C."/>
            <person name="Yang T.-J."/>
            <person name="Lee Y.-H."/>
            <person name="Bennetzen J.L."/>
            <person name="Choi D."/>
        </authorList>
    </citation>
    <scope>NUCLEOTIDE SEQUENCE [LARGE SCALE GENOMIC DNA]</scope>
    <source>
        <strain evidence="3">cv. PBC81</strain>
    </source>
</reference>
<organism evidence="2 3">
    <name type="scientific">Capsicum baccatum</name>
    <name type="common">Peruvian pepper</name>
    <dbReference type="NCBI Taxonomy" id="33114"/>
    <lineage>
        <taxon>Eukaryota</taxon>
        <taxon>Viridiplantae</taxon>
        <taxon>Streptophyta</taxon>
        <taxon>Embryophyta</taxon>
        <taxon>Tracheophyta</taxon>
        <taxon>Spermatophyta</taxon>
        <taxon>Magnoliopsida</taxon>
        <taxon>eudicotyledons</taxon>
        <taxon>Gunneridae</taxon>
        <taxon>Pentapetalae</taxon>
        <taxon>asterids</taxon>
        <taxon>lamiids</taxon>
        <taxon>Solanales</taxon>
        <taxon>Solanaceae</taxon>
        <taxon>Solanoideae</taxon>
        <taxon>Capsiceae</taxon>
        <taxon>Capsicum</taxon>
    </lineage>
</organism>
<dbReference type="InterPro" id="IPR023393">
    <property type="entry name" value="START-like_dom_sf"/>
</dbReference>
<evidence type="ECO:0000313" key="2">
    <source>
        <dbReference type="EMBL" id="PHT48151.1"/>
    </source>
</evidence>
<dbReference type="GO" id="GO:0006952">
    <property type="term" value="P:defense response"/>
    <property type="evidence" value="ECO:0007669"/>
    <property type="project" value="InterPro"/>
</dbReference>
<protein>
    <recommendedName>
        <fullName evidence="1">Bet v I/Major latex protein domain-containing protein</fullName>
    </recommendedName>
</protein>
<dbReference type="SUPFAM" id="SSF55961">
    <property type="entry name" value="Bet v1-like"/>
    <property type="match status" value="1"/>
</dbReference>
<name>A0A2G2WSI4_CAPBA</name>
<keyword evidence="3" id="KW-1185">Reference proteome</keyword>
<proteinExistence type="predicted"/>
<dbReference type="InterPro" id="IPR000916">
    <property type="entry name" value="Bet_v_I/MLP"/>
</dbReference>
<evidence type="ECO:0000313" key="3">
    <source>
        <dbReference type="Proteomes" id="UP000224567"/>
    </source>
</evidence>
<gene>
    <name evidence="2" type="ORF">CQW23_12359</name>
</gene>
<comment type="caution">
    <text evidence="2">The sequence shown here is derived from an EMBL/GenBank/DDBJ whole genome shotgun (WGS) entry which is preliminary data.</text>
</comment>
<dbReference type="InterPro" id="IPR051761">
    <property type="entry name" value="MLP-like_ligand-binding"/>
</dbReference>
<dbReference type="SMART" id="SM01037">
    <property type="entry name" value="Bet_v_1"/>
    <property type="match status" value="1"/>
</dbReference>
<dbReference type="PANTHER" id="PTHR31907">
    <property type="entry name" value="MLP-LIKE PROTEIN 423"/>
    <property type="match status" value="1"/>
</dbReference>
<accession>A0A2G2WSI4</accession>
<evidence type="ECO:0000259" key="1">
    <source>
        <dbReference type="SMART" id="SM01037"/>
    </source>
</evidence>
<reference evidence="2 3" key="1">
    <citation type="journal article" date="2017" name="Genome Biol.">
        <title>New reference genome sequences of hot pepper reveal the massive evolution of plant disease-resistance genes by retroduplication.</title>
        <authorList>
            <person name="Kim S."/>
            <person name="Park J."/>
            <person name="Yeom S.I."/>
            <person name="Kim Y.M."/>
            <person name="Seo E."/>
            <person name="Kim K.T."/>
            <person name="Kim M.S."/>
            <person name="Lee J.M."/>
            <person name="Cheong K."/>
            <person name="Shin H.S."/>
            <person name="Kim S.B."/>
            <person name="Han K."/>
            <person name="Lee J."/>
            <person name="Park M."/>
            <person name="Lee H.A."/>
            <person name="Lee H.Y."/>
            <person name="Lee Y."/>
            <person name="Oh S."/>
            <person name="Lee J.H."/>
            <person name="Choi E."/>
            <person name="Choi E."/>
            <person name="Lee S.E."/>
            <person name="Jeon J."/>
            <person name="Kim H."/>
            <person name="Choi G."/>
            <person name="Song H."/>
            <person name="Lee J."/>
            <person name="Lee S.C."/>
            <person name="Kwon J.K."/>
            <person name="Lee H.Y."/>
            <person name="Koo N."/>
            <person name="Hong Y."/>
            <person name="Kim R.W."/>
            <person name="Kang W.H."/>
            <person name="Huh J.H."/>
            <person name="Kang B.C."/>
            <person name="Yang T.J."/>
            <person name="Lee Y.H."/>
            <person name="Bennetzen J.L."/>
            <person name="Choi D."/>
        </authorList>
    </citation>
    <scope>NUCLEOTIDE SEQUENCE [LARGE SCALE GENOMIC DNA]</scope>
    <source>
        <strain evidence="3">cv. PBC81</strain>
    </source>
</reference>
<feature type="domain" description="Bet v I/Major latex protein" evidence="1">
    <location>
        <begin position="2"/>
        <end position="147"/>
    </location>
</feature>
<dbReference type="EMBL" id="MLFT02000005">
    <property type="protein sequence ID" value="PHT48151.1"/>
    <property type="molecule type" value="Genomic_DNA"/>
</dbReference>
<sequence length="147" mass="16771">MGVKGKLIASVEVKCGGSLIHELFHIHAHHVPNISPNIINHFEIHEGETVKVGSIVSWSYNEAGQKRFIKQQIEDIDPDKKLIRWKATEGDVLESYNSFTIVTFSEHEWTTWVIEYEKKTEGTPEPLVQLGIVLDMTKDIEAHLLKK</sequence>
<dbReference type="Pfam" id="PF00407">
    <property type="entry name" value="Bet_v_1"/>
    <property type="match status" value="1"/>
</dbReference>
<dbReference type="Gene3D" id="3.30.530.20">
    <property type="match status" value="1"/>
</dbReference>
<dbReference type="OrthoDB" id="1247257at2759"/>
<dbReference type="Proteomes" id="UP000224567">
    <property type="component" value="Unassembled WGS sequence"/>
</dbReference>